<keyword evidence="4" id="KW-1185">Reference proteome</keyword>
<feature type="coiled-coil region" evidence="1">
    <location>
        <begin position="125"/>
        <end position="152"/>
    </location>
</feature>
<reference evidence="3" key="1">
    <citation type="submission" date="2021-06" db="EMBL/GenBank/DDBJ databases">
        <title>Parelaphostrongylus tenuis whole genome reference sequence.</title>
        <authorList>
            <person name="Garwood T.J."/>
            <person name="Larsen P.A."/>
            <person name="Fountain-Jones N.M."/>
            <person name="Garbe J.R."/>
            <person name="Macchietto M.G."/>
            <person name="Kania S.A."/>
            <person name="Gerhold R.W."/>
            <person name="Richards J.E."/>
            <person name="Wolf T.M."/>
        </authorList>
    </citation>
    <scope>NUCLEOTIDE SEQUENCE</scope>
    <source>
        <strain evidence="3">MNPRO001-30</strain>
        <tissue evidence="3">Meninges</tissue>
    </source>
</reference>
<feature type="coiled-coil region" evidence="1">
    <location>
        <begin position="42"/>
        <end position="81"/>
    </location>
</feature>
<name>A0AAD5R137_PARTN</name>
<feature type="compositionally biased region" description="Basic and acidic residues" evidence="2">
    <location>
        <begin position="153"/>
        <end position="165"/>
    </location>
</feature>
<feature type="region of interest" description="Disordered" evidence="2">
    <location>
        <begin position="153"/>
        <end position="172"/>
    </location>
</feature>
<evidence type="ECO:0000313" key="3">
    <source>
        <dbReference type="EMBL" id="KAJ1367667.1"/>
    </source>
</evidence>
<protein>
    <submittedName>
        <fullName evidence="3">Uncharacterized protein</fullName>
    </submittedName>
</protein>
<evidence type="ECO:0000313" key="4">
    <source>
        <dbReference type="Proteomes" id="UP001196413"/>
    </source>
</evidence>
<evidence type="ECO:0000256" key="2">
    <source>
        <dbReference type="SAM" id="MobiDB-lite"/>
    </source>
</evidence>
<accession>A0AAD5R137</accession>
<keyword evidence="1" id="KW-0175">Coiled coil</keyword>
<organism evidence="3 4">
    <name type="scientific">Parelaphostrongylus tenuis</name>
    <name type="common">Meningeal worm</name>
    <dbReference type="NCBI Taxonomy" id="148309"/>
    <lineage>
        <taxon>Eukaryota</taxon>
        <taxon>Metazoa</taxon>
        <taxon>Ecdysozoa</taxon>
        <taxon>Nematoda</taxon>
        <taxon>Chromadorea</taxon>
        <taxon>Rhabditida</taxon>
        <taxon>Rhabditina</taxon>
        <taxon>Rhabditomorpha</taxon>
        <taxon>Strongyloidea</taxon>
        <taxon>Metastrongylidae</taxon>
        <taxon>Parelaphostrongylus</taxon>
    </lineage>
</organism>
<comment type="caution">
    <text evidence="3">The sequence shown here is derived from an EMBL/GenBank/DDBJ whole genome shotgun (WGS) entry which is preliminary data.</text>
</comment>
<dbReference type="Proteomes" id="UP001196413">
    <property type="component" value="Unassembled WGS sequence"/>
</dbReference>
<gene>
    <name evidence="3" type="ORF">KIN20_028623</name>
</gene>
<sequence>MIGRIDGLVTLLQDEEAELDPAKIRLLSHPDVIKENELKDKIELIAFEKKRLEEHMDQLRRNSETERMEQQETDIDRELANSQQRLQAVMVDKGTDELRREVRIEELEEALQESVSITAEREVHLSQQKHLLHQVKKQLNDARRENAELRKRHAECGSGEHEQQIRRSNGTTSTYRAADADEVLFFIVNPFCTR</sequence>
<dbReference type="AlphaFoldDB" id="A0AAD5R137"/>
<dbReference type="EMBL" id="JAHQIW010005982">
    <property type="protein sequence ID" value="KAJ1367667.1"/>
    <property type="molecule type" value="Genomic_DNA"/>
</dbReference>
<proteinExistence type="predicted"/>
<evidence type="ECO:0000256" key="1">
    <source>
        <dbReference type="SAM" id="Coils"/>
    </source>
</evidence>